<proteinExistence type="predicted"/>
<evidence type="ECO:0000313" key="4">
    <source>
        <dbReference type="EMBL" id="KAJ4955955.1"/>
    </source>
</evidence>
<dbReference type="InterPro" id="IPR006501">
    <property type="entry name" value="Pectinesterase_inhib_dom"/>
</dbReference>
<feature type="chain" id="PRO_5040391119" description="Pectinesterase inhibitor domain-containing protein" evidence="2">
    <location>
        <begin position="25"/>
        <end position="202"/>
    </location>
</feature>
<protein>
    <recommendedName>
        <fullName evidence="3">Pectinesterase inhibitor domain-containing protein</fullName>
    </recommendedName>
</protein>
<comment type="caution">
    <text evidence="4">The sequence shown here is derived from an EMBL/GenBank/DDBJ whole genome shotgun (WGS) entry which is preliminary data.</text>
</comment>
<dbReference type="EMBL" id="JAMYWD010000011">
    <property type="protein sequence ID" value="KAJ4955955.1"/>
    <property type="molecule type" value="Genomic_DNA"/>
</dbReference>
<dbReference type="CDD" id="cd15798">
    <property type="entry name" value="PMEI-like_3"/>
    <property type="match status" value="1"/>
</dbReference>
<gene>
    <name evidence="4" type="ORF">NE237_012738</name>
</gene>
<feature type="domain" description="Pectinesterase inhibitor" evidence="3">
    <location>
        <begin position="32"/>
        <end position="192"/>
    </location>
</feature>
<keyword evidence="1 2" id="KW-0732">Signal</keyword>
<dbReference type="SUPFAM" id="SSF101148">
    <property type="entry name" value="Plant invertase/pectin methylesterase inhibitor"/>
    <property type="match status" value="1"/>
</dbReference>
<dbReference type="AlphaFoldDB" id="A0A9Q0JZ45"/>
<dbReference type="InterPro" id="IPR035513">
    <property type="entry name" value="Invertase/methylesterase_inhib"/>
</dbReference>
<feature type="signal peptide" evidence="2">
    <location>
        <begin position="1"/>
        <end position="24"/>
    </location>
</feature>
<dbReference type="Proteomes" id="UP001141806">
    <property type="component" value="Unassembled WGS sequence"/>
</dbReference>
<organism evidence="4 5">
    <name type="scientific">Protea cynaroides</name>
    <dbReference type="NCBI Taxonomy" id="273540"/>
    <lineage>
        <taxon>Eukaryota</taxon>
        <taxon>Viridiplantae</taxon>
        <taxon>Streptophyta</taxon>
        <taxon>Embryophyta</taxon>
        <taxon>Tracheophyta</taxon>
        <taxon>Spermatophyta</taxon>
        <taxon>Magnoliopsida</taxon>
        <taxon>Proteales</taxon>
        <taxon>Proteaceae</taxon>
        <taxon>Protea</taxon>
    </lineage>
</organism>
<dbReference type="InterPro" id="IPR051955">
    <property type="entry name" value="PME_Inhibitor"/>
</dbReference>
<dbReference type="PANTHER" id="PTHR31080">
    <property type="entry name" value="PECTINESTERASE INHIBITOR-LIKE"/>
    <property type="match status" value="1"/>
</dbReference>
<dbReference type="SMART" id="SM00856">
    <property type="entry name" value="PMEI"/>
    <property type="match status" value="1"/>
</dbReference>
<accession>A0A9Q0JZ45</accession>
<name>A0A9Q0JZ45_9MAGN</name>
<keyword evidence="5" id="KW-1185">Reference proteome</keyword>
<evidence type="ECO:0000256" key="2">
    <source>
        <dbReference type="SAM" id="SignalP"/>
    </source>
</evidence>
<dbReference type="GO" id="GO:0046910">
    <property type="term" value="F:pectinesterase inhibitor activity"/>
    <property type="evidence" value="ECO:0007669"/>
    <property type="project" value="UniProtKB-ARBA"/>
</dbReference>
<reference evidence="4" key="1">
    <citation type="journal article" date="2023" name="Plant J.">
        <title>The genome of the king protea, Protea cynaroides.</title>
        <authorList>
            <person name="Chang J."/>
            <person name="Duong T.A."/>
            <person name="Schoeman C."/>
            <person name="Ma X."/>
            <person name="Roodt D."/>
            <person name="Barker N."/>
            <person name="Li Z."/>
            <person name="Van de Peer Y."/>
            <person name="Mizrachi E."/>
        </authorList>
    </citation>
    <scope>NUCLEOTIDE SEQUENCE</scope>
    <source>
        <tissue evidence="4">Young leaves</tissue>
    </source>
</reference>
<dbReference type="OrthoDB" id="1430376at2759"/>
<dbReference type="Pfam" id="PF04043">
    <property type="entry name" value="PMEI"/>
    <property type="match status" value="1"/>
</dbReference>
<dbReference type="NCBIfam" id="TIGR01614">
    <property type="entry name" value="PME_inhib"/>
    <property type="match status" value="1"/>
</dbReference>
<evidence type="ECO:0000259" key="3">
    <source>
        <dbReference type="SMART" id="SM00856"/>
    </source>
</evidence>
<dbReference type="PANTHER" id="PTHR31080:SF207">
    <property type="entry name" value="PECTINESTERASE INHIBITOR 9"/>
    <property type="match status" value="1"/>
</dbReference>
<evidence type="ECO:0000256" key="1">
    <source>
        <dbReference type="ARBA" id="ARBA00022729"/>
    </source>
</evidence>
<sequence>MMSQSTVTFLLLLCFVCFAGTVKSVAVGKSSSSLGYIKTSCSTTLYPKLCMQSLSVYANKIKGNPQHLAEAALSVSINKAESASVYVSMMTRVKGLKGRESQAVKDCLDNMKDTVDRLSRSMKEMGQTGRSTSQSDFSWHMSNVQTWVSAALTDENTCVDGFAGHSMDGNVKTAIRARISDVAHFTSNALALINRYASKHQA</sequence>
<dbReference type="FunFam" id="1.20.140.40:FF:000005">
    <property type="entry name" value="Pectin methylesterase inhibitor 1"/>
    <property type="match status" value="1"/>
</dbReference>
<dbReference type="Gene3D" id="1.20.140.40">
    <property type="entry name" value="Invertase/pectin methylesterase inhibitor family protein"/>
    <property type="match status" value="1"/>
</dbReference>
<evidence type="ECO:0000313" key="5">
    <source>
        <dbReference type="Proteomes" id="UP001141806"/>
    </source>
</evidence>